<organism evidence="1 2">
    <name type="scientific">Pseudomonas phage pf16</name>
    <dbReference type="NCBI Taxonomy" id="1815630"/>
    <lineage>
        <taxon>Viruses</taxon>
        <taxon>Duplodnaviria</taxon>
        <taxon>Heunggongvirae</taxon>
        <taxon>Uroviricota</taxon>
        <taxon>Caudoviricetes</taxon>
        <taxon>Chakrabartyvirus</taxon>
        <taxon>Chakrabartyvirus pf16</taxon>
    </lineage>
</organism>
<proteinExistence type="predicted"/>
<protein>
    <submittedName>
        <fullName evidence="1">Uncharacterized protein</fullName>
    </submittedName>
</protein>
<name>A0A1S5R439_9CAUD</name>
<evidence type="ECO:0000313" key="2">
    <source>
        <dbReference type="Proteomes" id="UP000225821"/>
    </source>
</evidence>
<dbReference type="Proteomes" id="UP000225821">
    <property type="component" value="Segment"/>
</dbReference>
<sequence length="126" mass="14380">MLNLRNQTVNVNREALINALYVGLQIHQTQLAELKADYKKAVIKFMSAAARRARKGDFRDLVLRIQAPQDHSQEYVDAIEMLEVSVDENVQLDKETYKAYYRNEWSWSSGLEASSALYKSILGGKA</sequence>
<accession>A0A1S5R439</accession>
<dbReference type="EMBL" id="KU873925">
    <property type="protein sequence ID" value="AND75095.1"/>
    <property type="molecule type" value="Genomic_DNA"/>
</dbReference>
<evidence type="ECO:0000313" key="1">
    <source>
        <dbReference type="EMBL" id="AND75095.1"/>
    </source>
</evidence>
<keyword evidence="2" id="KW-1185">Reference proteome</keyword>
<gene>
    <name evidence="1" type="ORF">pf16_172</name>
</gene>
<reference evidence="1 2" key="1">
    <citation type="submission" date="2016-03" db="EMBL/GenBank/DDBJ databases">
        <title>Characterisation of pf16 and phiPMW: Two novel phages infecting Pseudomonas putida PpG1.</title>
        <authorList>
            <person name="Magill D.J."/>
            <person name="Krylov V.N."/>
            <person name="Shaburova O.V."/>
            <person name="Allen C.C.R."/>
            <person name="McGrath J.W."/>
            <person name="Quinn J.P."/>
            <person name="Kulakov L.A."/>
        </authorList>
    </citation>
    <scope>NUCLEOTIDE SEQUENCE [LARGE SCALE GENOMIC DNA]</scope>
</reference>